<dbReference type="PROSITE" id="PS51462">
    <property type="entry name" value="NUDIX"/>
    <property type="match status" value="1"/>
</dbReference>
<evidence type="ECO:0000256" key="6">
    <source>
        <dbReference type="ARBA" id="ARBA00022842"/>
    </source>
</evidence>
<feature type="domain" description="Nudix hydrolase" evidence="8">
    <location>
        <begin position="15"/>
        <end position="289"/>
    </location>
</feature>
<comment type="cofactor">
    <cofactor evidence="2">
        <name>Mg(2+)</name>
        <dbReference type="ChEBI" id="CHEBI:18420"/>
    </cofactor>
</comment>
<dbReference type="KEGG" id="lak:106159346"/>
<reference evidence="10" key="1">
    <citation type="submission" date="2025-08" db="UniProtKB">
        <authorList>
            <consortium name="RefSeq"/>
        </authorList>
    </citation>
    <scope>IDENTIFICATION</scope>
    <source>
        <tissue evidence="10">Gonads</tissue>
    </source>
</reference>
<dbReference type="InterPro" id="IPR015797">
    <property type="entry name" value="NUDIX_hydrolase-like_dom_sf"/>
</dbReference>
<keyword evidence="7" id="KW-0464">Manganese</keyword>
<evidence type="ECO:0000256" key="3">
    <source>
        <dbReference type="ARBA" id="ARBA00005582"/>
    </source>
</evidence>
<sequence>MHRLLFRHFNTMSSPWKEAATLVLAAKAPNASRQGTLIPFDYKLLMLKRSSRSGFMPSANVFPGGVLDPADESSEWVKLFESAGVGVEELKKFSDIPGPRPAAFRTRPRQKVSGSEVALPREVAFRICAIRETYEESGILLGRRFIRQSHGQKSEVTNSGKFYNNSGLKIADHCDLEWSVLDQWQSKVDSNANNFLAMCKEFSIVPDVWALREWFNWLTPTAGVKPGKGADHKLAPRRYDALFFLCCIDDLLDVSHCQREMVKAEWVSPVDALLDHRAHLIYLPPPQVFTCSGLCNHPSIEHLQRFSVTREQNGMERWLPVLVPCRDGVAELWPGDDRYPAEPDLYGVSDSETDSVVTLKEFREGCASLNRLELNSPQDSKIVSNVASYGHLGLYQGELRTPLLNKL</sequence>
<dbReference type="InParanoid" id="A0A1S3HYG1"/>
<dbReference type="InterPro" id="IPR039121">
    <property type="entry name" value="NUDT19"/>
</dbReference>
<evidence type="ECO:0000259" key="8">
    <source>
        <dbReference type="PROSITE" id="PS51462"/>
    </source>
</evidence>
<dbReference type="PANTHER" id="PTHR12318">
    <property type="entry name" value="TESTOSTERONE-REGULATED PROTEIN RP2"/>
    <property type="match status" value="1"/>
</dbReference>
<comment type="similarity">
    <text evidence="3">Belongs to the Nudix hydrolase family.</text>
</comment>
<evidence type="ECO:0000313" key="10">
    <source>
        <dbReference type="RefSeq" id="XP_013391062.1"/>
    </source>
</evidence>
<dbReference type="Gene3D" id="3.90.79.10">
    <property type="entry name" value="Nucleoside Triphosphate Pyrophosphohydrolase"/>
    <property type="match status" value="1"/>
</dbReference>
<gene>
    <name evidence="10" type="primary">LOC106159346</name>
</gene>
<evidence type="ECO:0000256" key="1">
    <source>
        <dbReference type="ARBA" id="ARBA00001936"/>
    </source>
</evidence>
<evidence type="ECO:0000256" key="4">
    <source>
        <dbReference type="ARBA" id="ARBA00022723"/>
    </source>
</evidence>
<evidence type="ECO:0000256" key="7">
    <source>
        <dbReference type="ARBA" id="ARBA00023211"/>
    </source>
</evidence>
<keyword evidence="5" id="KW-0378">Hydrolase</keyword>
<name>A0A1S3HYG1_LINAN</name>
<dbReference type="SUPFAM" id="SSF55811">
    <property type="entry name" value="Nudix"/>
    <property type="match status" value="1"/>
</dbReference>
<proteinExistence type="inferred from homology"/>
<protein>
    <submittedName>
        <fullName evidence="10">Nucleoside diphosphate-linked moiety X motif 19-like</fullName>
    </submittedName>
</protein>
<dbReference type="STRING" id="7574.A0A1S3HYG1"/>
<comment type="cofactor">
    <cofactor evidence="1">
        <name>Mn(2+)</name>
        <dbReference type="ChEBI" id="CHEBI:29035"/>
    </cofactor>
</comment>
<evidence type="ECO:0000256" key="2">
    <source>
        <dbReference type="ARBA" id="ARBA00001946"/>
    </source>
</evidence>
<evidence type="ECO:0000256" key="5">
    <source>
        <dbReference type="ARBA" id="ARBA00022801"/>
    </source>
</evidence>
<dbReference type="GO" id="GO:0046872">
    <property type="term" value="F:metal ion binding"/>
    <property type="evidence" value="ECO:0007669"/>
    <property type="project" value="UniProtKB-KW"/>
</dbReference>
<dbReference type="GO" id="GO:0005739">
    <property type="term" value="C:mitochondrion"/>
    <property type="evidence" value="ECO:0007669"/>
    <property type="project" value="TreeGrafter"/>
</dbReference>
<dbReference type="RefSeq" id="XP_013391062.1">
    <property type="nucleotide sequence ID" value="XM_013535608.1"/>
</dbReference>
<keyword evidence="9" id="KW-1185">Reference proteome</keyword>
<dbReference type="CDD" id="cd18870">
    <property type="entry name" value="NUDIX_AcylCoAdiphos_Nudt19"/>
    <property type="match status" value="1"/>
</dbReference>
<dbReference type="InterPro" id="IPR000086">
    <property type="entry name" value="NUDIX_hydrolase_dom"/>
</dbReference>
<evidence type="ECO:0000313" key="9">
    <source>
        <dbReference type="Proteomes" id="UP000085678"/>
    </source>
</evidence>
<dbReference type="OrthoDB" id="1695362at2759"/>
<dbReference type="GeneID" id="106159346"/>
<dbReference type="PANTHER" id="PTHR12318:SF0">
    <property type="entry name" value="ACYL-COENZYME A DIPHOSPHATASE NUDT19"/>
    <property type="match status" value="1"/>
</dbReference>
<dbReference type="AlphaFoldDB" id="A0A1S3HYG1"/>
<dbReference type="GO" id="GO:0016818">
    <property type="term" value="F:hydrolase activity, acting on acid anhydrides, in phosphorus-containing anhydrides"/>
    <property type="evidence" value="ECO:0007669"/>
    <property type="project" value="InterPro"/>
</dbReference>
<accession>A0A1S3HYG1</accession>
<keyword evidence="6" id="KW-0460">Magnesium</keyword>
<keyword evidence="4" id="KW-0479">Metal-binding</keyword>
<dbReference type="Proteomes" id="UP000085678">
    <property type="component" value="Unplaced"/>
</dbReference>
<organism evidence="9 10">
    <name type="scientific">Lingula anatina</name>
    <name type="common">Brachiopod</name>
    <name type="synonym">Lingula unguis</name>
    <dbReference type="NCBI Taxonomy" id="7574"/>
    <lineage>
        <taxon>Eukaryota</taxon>
        <taxon>Metazoa</taxon>
        <taxon>Spiralia</taxon>
        <taxon>Lophotrochozoa</taxon>
        <taxon>Brachiopoda</taxon>
        <taxon>Linguliformea</taxon>
        <taxon>Lingulata</taxon>
        <taxon>Lingulida</taxon>
        <taxon>Linguloidea</taxon>
        <taxon>Lingulidae</taxon>
        <taxon>Lingula</taxon>
    </lineage>
</organism>
<dbReference type="FunCoup" id="A0A1S3HYG1">
    <property type="interactions" value="318"/>
</dbReference>